<keyword evidence="1" id="KW-0479">Metal-binding</keyword>
<dbReference type="GO" id="GO:0006513">
    <property type="term" value="P:protein monoubiquitination"/>
    <property type="evidence" value="ECO:0007669"/>
    <property type="project" value="InterPro"/>
</dbReference>
<evidence type="ECO:0000256" key="2">
    <source>
        <dbReference type="ARBA" id="ARBA00022771"/>
    </source>
</evidence>
<gene>
    <name evidence="8" type="ORF">BMR1_03g02255</name>
</gene>
<evidence type="ECO:0000259" key="6">
    <source>
        <dbReference type="PROSITE" id="PS50089"/>
    </source>
</evidence>
<sequence>MEWRLKGTAGMFSTLSSKENYKTVLEVRNAVKKAIGIPEDGILDIVLYRNSNPHKPLSDLERVSVPEKFLVSRMSSAQANQILMEAAKDFSGDEQSPDQSPSTNDDVTVLTTNLSANLSEQKFDKNDTNNNLNGTSFVNDDEDVKIASAMAAGGMDIQDTLQRRYYRNKTLQDPVKSQQKMNQLQPEDKSTYICHMCGNPGHNIKDCTIVDGRRCEKKIRSATGIPVNFLRSIRQDEIQNYKEVYILKDGTFAVMKDISTVSGEAYFNISAEERISVSLGNQVKSQFKCPKCGNLLVDPMTTLCCGETFCSVCLFQNKTSTIFPCPGCARKIGVRYLEPNVALREVLKNSLENDKSAQTNPNNQKNKINNKNSRSDDENEHITTRPFKDRKVNKHDHSHGNNENSRYNNRYNDRSKSRDFRNDRVERCERDDKSDRHNHHYSRQRVLASEYISHYRKGG</sequence>
<dbReference type="Proteomes" id="UP000002899">
    <property type="component" value="Chromosome III"/>
</dbReference>
<feature type="region of interest" description="Disordered" evidence="5">
    <location>
        <begin position="352"/>
        <end position="443"/>
    </location>
</feature>
<dbReference type="PROSITE" id="PS50158">
    <property type="entry name" value="ZF_CCHC"/>
    <property type="match status" value="1"/>
</dbReference>
<dbReference type="OrthoDB" id="106784at2759"/>
<dbReference type="InterPro" id="IPR013083">
    <property type="entry name" value="Znf_RING/FYVE/PHD"/>
</dbReference>
<dbReference type="VEuPathDB" id="PiroplasmaDB:BMR1_03g02255"/>
<reference evidence="8 9" key="2">
    <citation type="journal article" date="2013" name="PLoS ONE">
        <title>Whole genome mapping and re-organization of the nuclear and mitochondrial genomes of Babesia microti isolates.</title>
        <authorList>
            <person name="Cornillot E."/>
            <person name="Dassouli A."/>
            <person name="Garg A."/>
            <person name="Pachikara N."/>
            <person name="Randazzo S."/>
            <person name="Depoix D."/>
            <person name="Carcy B."/>
            <person name="Delbecq S."/>
            <person name="Frutos R."/>
            <person name="Silva J.C."/>
            <person name="Sutton R."/>
            <person name="Krause P.J."/>
            <person name="Mamoun C.B."/>
        </authorList>
    </citation>
    <scope>NUCLEOTIDE SEQUENCE [LARGE SCALE GENOMIC DNA]</scope>
    <source>
        <strain evidence="8 9">RI</strain>
    </source>
</reference>
<dbReference type="InterPro" id="IPR025829">
    <property type="entry name" value="Zn_knuckle_CX2CX3GHX4C"/>
</dbReference>
<dbReference type="InterPro" id="IPR001841">
    <property type="entry name" value="Znf_RING"/>
</dbReference>
<dbReference type="Gene3D" id="4.10.60.10">
    <property type="entry name" value="Zinc finger, CCHC-type"/>
    <property type="match status" value="1"/>
</dbReference>
<dbReference type="SUPFAM" id="SSF57850">
    <property type="entry name" value="RING/U-box"/>
    <property type="match status" value="1"/>
</dbReference>
<dbReference type="GO" id="GO:0061630">
    <property type="term" value="F:ubiquitin protein ligase activity"/>
    <property type="evidence" value="ECO:0007669"/>
    <property type="project" value="InterPro"/>
</dbReference>
<dbReference type="InterPro" id="IPR001878">
    <property type="entry name" value="Znf_CCHC"/>
</dbReference>
<dbReference type="Gene3D" id="3.30.40.10">
    <property type="entry name" value="Zinc/RING finger domain, C3HC4 (zinc finger)"/>
    <property type="match status" value="1"/>
</dbReference>
<dbReference type="PANTHER" id="PTHR14134:SF3">
    <property type="entry name" value="RING-CH-TYPE DOMAIN-CONTAINING PROTEIN"/>
    <property type="match status" value="1"/>
</dbReference>
<dbReference type="InterPro" id="IPR039577">
    <property type="entry name" value="Rad18"/>
</dbReference>
<evidence type="ECO:0000256" key="3">
    <source>
        <dbReference type="ARBA" id="ARBA00022833"/>
    </source>
</evidence>
<dbReference type="PROSITE" id="PS50089">
    <property type="entry name" value="ZF_RING_2"/>
    <property type="match status" value="1"/>
</dbReference>
<evidence type="ECO:0000313" key="9">
    <source>
        <dbReference type="Proteomes" id="UP000002899"/>
    </source>
</evidence>
<feature type="compositionally biased region" description="Low complexity" evidence="5">
    <location>
        <begin position="401"/>
        <end position="410"/>
    </location>
</feature>
<dbReference type="GeneID" id="24425093"/>
<dbReference type="OMA" id="TTLCCGE"/>
<evidence type="ECO:0000256" key="4">
    <source>
        <dbReference type="PROSITE-ProRule" id="PRU00047"/>
    </source>
</evidence>
<organism evidence="8 9">
    <name type="scientific">Babesia microti (strain RI)</name>
    <dbReference type="NCBI Taxonomy" id="1133968"/>
    <lineage>
        <taxon>Eukaryota</taxon>
        <taxon>Sar</taxon>
        <taxon>Alveolata</taxon>
        <taxon>Apicomplexa</taxon>
        <taxon>Aconoidasida</taxon>
        <taxon>Piroplasmida</taxon>
        <taxon>Babesiidae</taxon>
        <taxon>Babesia</taxon>
    </lineage>
</organism>
<feature type="compositionally biased region" description="Basic and acidic residues" evidence="5">
    <location>
        <begin position="411"/>
        <end position="435"/>
    </location>
</feature>
<dbReference type="Pfam" id="PF13696">
    <property type="entry name" value="zf-CCHC_2"/>
    <property type="match status" value="1"/>
</dbReference>
<feature type="compositionally biased region" description="Basic and acidic residues" evidence="5">
    <location>
        <begin position="373"/>
        <end position="390"/>
    </location>
</feature>
<evidence type="ECO:0000256" key="1">
    <source>
        <dbReference type="ARBA" id="ARBA00022723"/>
    </source>
</evidence>
<evidence type="ECO:0000259" key="7">
    <source>
        <dbReference type="PROSITE" id="PS50158"/>
    </source>
</evidence>
<dbReference type="GO" id="GO:0006301">
    <property type="term" value="P:DNA damage tolerance"/>
    <property type="evidence" value="ECO:0007669"/>
    <property type="project" value="InterPro"/>
</dbReference>
<dbReference type="RefSeq" id="XP_012649061.1">
    <property type="nucleotide sequence ID" value="XM_012793607.1"/>
</dbReference>
<keyword evidence="3" id="KW-0862">Zinc</keyword>
<dbReference type="KEGG" id="bmic:BMR1_03g02255"/>
<feature type="compositionally biased region" description="Low complexity" evidence="5">
    <location>
        <begin position="360"/>
        <end position="372"/>
    </location>
</feature>
<proteinExistence type="predicted"/>
<feature type="domain" description="RING-type" evidence="6">
    <location>
        <begin position="289"/>
        <end position="328"/>
    </location>
</feature>
<keyword evidence="9" id="KW-1185">Reference proteome</keyword>
<accession>A0A0K3ARH3</accession>
<dbReference type="PANTHER" id="PTHR14134">
    <property type="entry name" value="E3 UBIQUITIN-PROTEIN LIGASE RAD18"/>
    <property type="match status" value="1"/>
</dbReference>
<name>A0A0K3ARH3_BABMR</name>
<evidence type="ECO:0000313" key="8">
    <source>
        <dbReference type="EMBL" id="CTQ41050.1"/>
    </source>
</evidence>
<keyword evidence="2 4" id="KW-0863">Zinc-finger</keyword>
<dbReference type="GO" id="GO:0003697">
    <property type="term" value="F:single-stranded DNA binding"/>
    <property type="evidence" value="ECO:0007669"/>
    <property type="project" value="InterPro"/>
</dbReference>
<protein>
    <recommendedName>
        <fullName evidence="10">E3 ubiquitin-protein ligase RBBP6</fullName>
    </recommendedName>
</protein>
<evidence type="ECO:0008006" key="10">
    <source>
        <dbReference type="Google" id="ProtNLM"/>
    </source>
</evidence>
<dbReference type="EMBL" id="LN871598">
    <property type="protein sequence ID" value="CTQ41050.1"/>
    <property type="molecule type" value="Genomic_DNA"/>
</dbReference>
<reference evidence="8 9" key="1">
    <citation type="journal article" date="2012" name="Nucleic Acids Res.">
        <title>Sequencing of the smallest Apicomplexan genome from the human pathogen Babesia microti.</title>
        <authorList>
            <person name="Cornillot E."/>
            <person name="Hadj-Kaddour K."/>
            <person name="Dassouli A."/>
            <person name="Noel B."/>
            <person name="Ranwez V."/>
            <person name="Vacherie B."/>
            <person name="Augagneur Y."/>
            <person name="Bres V."/>
            <person name="Duclos A."/>
            <person name="Randazzo S."/>
            <person name="Carcy B."/>
            <person name="Debierre-Grockiego F."/>
            <person name="Delbecq S."/>
            <person name="Moubri-Menage K."/>
            <person name="Shams-Eldin H."/>
            <person name="Usmani-Brown S."/>
            <person name="Bringaud F."/>
            <person name="Wincker P."/>
            <person name="Vivares C.P."/>
            <person name="Schwarz R.T."/>
            <person name="Schetters T.P."/>
            <person name="Krause P.J."/>
            <person name="Gorenflot A."/>
            <person name="Berry V."/>
            <person name="Barbe V."/>
            <person name="Ben Mamoun C."/>
        </authorList>
    </citation>
    <scope>NUCLEOTIDE SEQUENCE [LARGE SCALE GENOMIC DNA]</scope>
    <source>
        <strain evidence="8 9">RI</strain>
    </source>
</reference>
<dbReference type="GO" id="GO:0008270">
    <property type="term" value="F:zinc ion binding"/>
    <property type="evidence" value="ECO:0007669"/>
    <property type="project" value="UniProtKB-KW"/>
</dbReference>
<evidence type="ECO:0000256" key="5">
    <source>
        <dbReference type="SAM" id="MobiDB-lite"/>
    </source>
</evidence>
<reference evidence="8 9" key="3">
    <citation type="journal article" date="2016" name="Sci. Rep.">
        <title>Genome-wide diversity and gene expression profiling of Babesia microti isolates identify polymorphic genes that mediate host-pathogen interactions.</title>
        <authorList>
            <person name="Silva J.C."/>
            <person name="Cornillot E."/>
            <person name="McCracken C."/>
            <person name="Usmani-Brown S."/>
            <person name="Dwivedi A."/>
            <person name="Ifeonu O.O."/>
            <person name="Crabtree J."/>
            <person name="Gotia H.T."/>
            <person name="Virji A.Z."/>
            <person name="Reynes C."/>
            <person name="Colinge J."/>
            <person name="Kumar V."/>
            <person name="Lawres L."/>
            <person name="Pazzi J.E."/>
            <person name="Pablo J.V."/>
            <person name="Hung C."/>
            <person name="Brancato J."/>
            <person name="Kumari P."/>
            <person name="Orvis J."/>
            <person name="Tretina K."/>
            <person name="Chibucos M."/>
            <person name="Ott S."/>
            <person name="Sadzewicz L."/>
            <person name="Sengamalay N."/>
            <person name="Shetty A.C."/>
            <person name="Su Q."/>
            <person name="Tallon L."/>
            <person name="Fraser C.M."/>
            <person name="Frutos R."/>
            <person name="Molina D.M."/>
            <person name="Krause P.J."/>
            <person name="Ben Mamoun C."/>
        </authorList>
    </citation>
    <scope>NUCLEOTIDE SEQUENCE [LARGE SCALE GENOMIC DNA]</scope>
    <source>
        <strain evidence="8 9">RI</strain>
    </source>
</reference>
<feature type="domain" description="CCHC-type" evidence="7">
    <location>
        <begin position="194"/>
        <end position="207"/>
    </location>
</feature>
<dbReference type="AlphaFoldDB" id="A0A0K3ARH3"/>